<gene>
    <name evidence="2" type="ORF">CC78DRAFT_531268</name>
</gene>
<dbReference type="AlphaFoldDB" id="A0A9P4KIA4"/>
<feature type="transmembrane region" description="Helical" evidence="1">
    <location>
        <begin position="12"/>
        <end position="33"/>
    </location>
</feature>
<name>A0A9P4KIA4_9PLEO</name>
<protein>
    <submittedName>
        <fullName evidence="2">Uncharacterized protein</fullName>
    </submittedName>
</protein>
<accession>A0A9P4KIA4</accession>
<evidence type="ECO:0000313" key="3">
    <source>
        <dbReference type="Proteomes" id="UP000800093"/>
    </source>
</evidence>
<evidence type="ECO:0000256" key="1">
    <source>
        <dbReference type="SAM" id="Phobius"/>
    </source>
</evidence>
<dbReference type="EMBL" id="ML986595">
    <property type="protein sequence ID" value="KAF2266824.1"/>
    <property type="molecule type" value="Genomic_DNA"/>
</dbReference>
<proteinExistence type="predicted"/>
<reference evidence="3" key="1">
    <citation type="journal article" date="2020" name="Stud. Mycol.">
        <title>101 Dothideomycetes genomes: A test case for predicting lifestyles and emergence of pathogens.</title>
        <authorList>
            <person name="Haridas S."/>
            <person name="Albert R."/>
            <person name="Binder M."/>
            <person name="Bloem J."/>
            <person name="LaButti K."/>
            <person name="Salamov A."/>
            <person name="Andreopoulos B."/>
            <person name="Baker S."/>
            <person name="Barry K."/>
            <person name="Bills G."/>
            <person name="Bluhm B."/>
            <person name="Cannon C."/>
            <person name="Castanera R."/>
            <person name="Culley D."/>
            <person name="Daum C."/>
            <person name="Ezra D."/>
            <person name="Gonzalez J."/>
            <person name="Henrissat B."/>
            <person name="Kuo A."/>
            <person name="Liang C."/>
            <person name="Lipzen A."/>
            <person name="Lutzoni F."/>
            <person name="Magnuson J."/>
            <person name="Mondo S."/>
            <person name="Nolan M."/>
            <person name="Ohm R."/>
            <person name="Pangilinan J."/>
            <person name="Park H.-J."/>
            <person name="Ramirez L."/>
            <person name="Alfaro M."/>
            <person name="Sun H."/>
            <person name="Tritt A."/>
            <person name="Yoshinaga Y."/>
            <person name="Zwiers L.-H."/>
            <person name="Turgeon B."/>
            <person name="Goodwin S."/>
            <person name="Spatafora J."/>
            <person name="Crous P."/>
            <person name="Grigoriev I."/>
        </authorList>
    </citation>
    <scope>NUCLEOTIDE SEQUENCE [LARGE SCALE GENOMIC DNA]</scope>
    <source>
        <strain evidence="3">CBS 304.66</strain>
    </source>
</reference>
<organism evidence="2 3">
    <name type="scientific">Lojkania enalia</name>
    <dbReference type="NCBI Taxonomy" id="147567"/>
    <lineage>
        <taxon>Eukaryota</taxon>
        <taxon>Fungi</taxon>
        <taxon>Dikarya</taxon>
        <taxon>Ascomycota</taxon>
        <taxon>Pezizomycotina</taxon>
        <taxon>Dothideomycetes</taxon>
        <taxon>Pleosporomycetidae</taxon>
        <taxon>Pleosporales</taxon>
        <taxon>Pleosporales incertae sedis</taxon>
        <taxon>Lojkania</taxon>
    </lineage>
</organism>
<dbReference type="Proteomes" id="UP000800093">
    <property type="component" value="Unassembled WGS sequence"/>
</dbReference>
<keyword evidence="1" id="KW-0812">Transmembrane</keyword>
<comment type="caution">
    <text evidence="2">The sequence shown here is derived from an EMBL/GenBank/DDBJ whole genome shotgun (WGS) entry which is preliminary data.</text>
</comment>
<evidence type="ECO:0000313" key="2">
    <source>
        <dbReference type="EMBL" id="KAF2266824.1"/>
    </source>
</evidence>
<feature type="transmembrane region" description="Helical" evidence="1">
    <location>
        <begin position="39"/>
        <end position="58"/>
    </location>
</feature>
<keyword evidence="3" id="KW-1185">Reference proteome</keyword>
<sequence>MMGSTASLVHFLLVLLESSIPKVVFVVFLVLFFRFEECFAIPIVFGFDVSGVIYHHFYS</sequence>
<keyword evidence="1" id="KW-1133">Transmembrane helix</keyword>
<keyword evidence="1" id="KW-0472">Membrane</keyword>